<organism evidence="2 3">
    <name type="scientific">Variovorax paradoxus</name>
    <dbReference type="NCBI Taxonomy" id="34073"/>
    <lineage>
        <taxon>Bacteria</taxon>
        <taxon>Pseudomonadati</taxon>
        <taxon>Pseudomonadota</taxon>
        <taxon>Betaproteobacteria</taxon>
        <taxon>Burkholderiales</taxon>
        <taxon>Comamonadaceae</taxon>
        <taxon>Variovorax</taxon>
    </lineage>
</organism>
<proteinExistence type="predicted"/>
<evidence type="ECO:0000313" key="2">
    <source>
        <dbReference type="EMBL" id="OAK60195.1"/>
    </source>
</evidence>
<comment type="caution">
    <text evidence="2">The sequence shown here is derived from an EMBL/GenBank/DDBJ whole genome shotgun (WGS) entry which is preliminary data.</text>
</comment>
<protein>
    <submittedName>
        <fullName evidence="2">Uncharacterized protein</fullName>
    </submittedName>
</protein>
<accession>A0AA91I966</accession>
<feature type="region of interest" description="Disordered" evidence="1">
    <location>
        <begin position="257"/>
        <end position="281"/>
    </location>
</feature>
<name>A0AA91I966_VARPD</name>
<evidence type="ECO:0000256" key="1">
    <source>
        <dbReference type="SAM" id="MobiDB-lite"/>
    </source>
</evidence>
<dbReference type="AlphaFoldDB" id="A0AA91I966"/>
<sequence length="302" mass="33733">MVMAAAIACGVDFGIYRSRGPRNVFFISGAGHFEADWHRLNSISRMPEFAAASALLERNLHFYHREHEQDPCVDLGSVVAQEAMRKSMPNGVDLIIVDWVPAFMRTKMGKLRPIPPYAWFNELNNEGIAVVAFDVLRTADRPPASETVAASTAYLTEDPHAPAQFGGGFLIERWRVGDPDYAARRSSFWHTIIGDEFEYGFSLADPDHVEKAGEIRKTEREIKLEVMLAQGIPQKDIAAELGVHKSTITRMKQEMEKAAKAEAEAEARDPRSQMNSWENVIPLGKHLREARRLEGGDGTAQS</sequence>
<reference evidence="2 3" key="1">
    <citation type="submission" date="2016-03" db="EMBL/GenBank/DDBJ databases">
        <title>Genome sequence of Variovorax paradoxus KB5.</title>
        <authorList>
            <person name="Jeong H."/>
            <person name="Hong C.E."/>
            <person name="Jo S.H."/>
            <person name="Park J.M."/>
        </authorList>
    </citation>
    <scope>NUCLEOTIDE SEQUENCE [LARGE SCALE GENOMIC DNA]</scope>
    <source>
        <strain evidence="2 3">KB5</strain>
    </source>
</reference>
<dbReference type="EMBL" id="LVHG01000063">
    <property type="protein sequence ID" value="OAK60195.1"/>
    <property type="molecule type" value="Genomic_DNA"/>
</dbReference>
<evidence type="ECO:0000313" key="3">
    <source>
        <dbReference type="Proteomes" id="UP000077852"/>
    </source>
</evidence>
<gene>
    <name evidence="2" type="ORF">A3K87_24065</name>
</gene>
<feature type="compositionally biased region" description="Basic and acidic residues" evidence="1">
    <location>
        <begin position="257"/>
        <end position="271"/>
    </location>
</feature>
<dbReference type="Proteomes" id="UP000077852">
    <property type="component" value="Unassembled WGS sequence"/>
</dbReference>